<name>A0A8H3ZB78_VENIN</name>
<keyword evidence="6" id="KW-1185">Reference proteome</keyword>
<feature type="region of interest" description="Disordered" evidence="2">
    <location>
        <begin position="249"/>
        <end position="268"/>
    </location>
</feature>
<feature type="compositionally biased region" description="Low complexity" evidence="2">
    <location>
        <begin position="288"/>
        <end position="300"/>
    </location>
</feature>
<keyword evidence="1" id="KW-0175">Coiled coil</keyword>
<evidence type="ECO:0000256" key="1">
    <source>
        <dbReference type="SAM" id="Coils"/>
    </source>
</evidence>
<proteinExistence type="predicted"/>
<dbReference type="Proteomes" id="UP000490939">
    <property type="component" value="Unassembled WGS sequence"/>
</dbReference>
<gene>
    <name evidence="4" type="ORF">EG327_002120</name>
    <name evidence="3" type="ORF">EG328_004730</name>
</gene>
<accession>A0A8H3ZB78</accession>
<organism evidence="4 6">
    <name type="scientific">Venturia inaequalis</name>
    <name type="common">Apple scab fungus</name>
    <dbReference type="NCBI Taxonomy" id="5025"/>
    <lineage>
        <taxon>Eukaryota</taxon>
        <taxon>Fungi</taxon>
        <taxon>Dikarya</taxon>
        <taxon>Ascomycota</taxon>
        <taxon>Pezizomycotina</taxon>
        <taxon>Dothideomycetes</taxon>
        <taxon>Pleosporomycetidae</taxon>
        <taxon>Venturiales</taxon>
        <taxon>Venturiaceae</taxon>
        <taxon>Venturia</taxon>
    </lineage>
</organism>
<feature type="coiled-coil region" evidence="1">
    <location>
        <begin position="67"/>
        <end position="194"/>
    </location>
</feature>
<evidence type="ECO:0000313" key="4">
    <source>
        <dbReference type="EMBL" id="KAE9989888.1"/>
    </source>
</evidence>
<feature type="compositionally biased region" description="Low complexity" evidence="2">
    <location>
        <begin position="322"/>
        <end position="344"/>
    </location>
</feature>
<sequence length="391" mass="44521">MGSTRTSSPTALLWAHQLKREHQHLLNRIKALETANSNLASRMDVTEMSAQDTAQTIKSVNELSVRIQAIEEDDNSQQQRFEELDRDRGERFEKLGDGVKKVGKRLQVLEKDLDDRDEESQEKRERAAREKALLVDRLDELEKEYAKLKETAAKGEKLTRKDDTASSKVLNRRMEALEARHKEEGAKVKSLLDKFEKMEKSWSTTQEQLKRTLDEMETVSSAPKRVASPRPTPLIASSSPSTVVQVLESPLAGRQTRSRVQPEPKRAKLMHKQLELKKTKQVQQASGLANANAKLAQKQASPQKAHPQKAKQALRQPGLQNAQLQKPRQARQQPAPQNTQQVRQHNLRNRVPDVQPAKPSTRGEIKRPDQIPQTRPRRRIILSPLPPLDEF</sequence>
<evidence type="ECO:0000313" key="5">
    <source>
        <dbReference type="Proteomes" id="UP000447873"/>
    </source>
</evidence>
<dbReference type="AlphaFoldDB" id="A0A8H3ZB78"/>
<comment type="caution">
    <text evidence="4">The sequence shown here is derived from an EMBL/GenBank/DDBJ whole genome shotgun (WGS) entry which is preliminary data.</text>
</comment>
<evidence type="ECO:0000313" key="6">
    <source>
        <dbReference type="Proteomes" id="UP000490939"/>
    </source>
</evidence>
<dbReference type="EMBL" id="WNWR01000163">
    <property type="protein sequence ID" value="KAE9989888.1"/>
    <property type="molecule type" value="Genomic_DNA"/>
</dbReference>
<dbReference type="Proteomes" id="UP000447873">
    <property type="component" value="Unassembled WGS sequence"/>
</dbReference>
<dbReference type="EMBL" id="WNWS01000258">
    <property type="protein sequence ID" value="KAE9972853.1"/>
    <property type="molecule type" value="Genomic_DNA"/>
</dbReference>
<evidence type="ECO:0000313" key="3">
    <source>
        <dbReference type="EMBL" id="KAE9972853.1"/>
    </source>
</evidence>
<feature type="region of interest" description="Disordered" evidence="2">
    <location>
        <begin position="199"/>
        <end position="243"/>
    </location>
</feature>
<evidence type="ECO:0000256" key="2">
    <source>
        <dbReference type="SAM" id="MobiDB-lite"/>
    </source>
</evidence>
<feature type="region of interest" description="Disordered" evidence="2">
    <location>
        <begin position="277"/>
        <end position="391"/>
    </location>
</feature>
<reference evidence="4 6" key="1">
    <citation type="submission" date="2019-07" db="EMBL/GenBank/DDBJ databases">
        <title>Venturia inaequalis Genome Resource.</title>
        <authorList>
            <person name="Lichtner F.J."/>
        </authorList>
    </citation>
    <scope>NUCLEOTIDE SEQUENCE [LARGE SCALE GENOMIC DNA]</scope>
    <source>
        <strain evidence="3 5">120213</strain>
        <strain evidence="4 6">DMI_063113</strain>
    </source>
</reference>
<protein>
    <submittedName>
        <fullName evidence="4">Uncharacterized protein</fullName>
    </submittedName>
</protein>